<keyword evidence="6" id="KW-0067">ATP-binding</keyword>
<comment type="similarity">
    <text evidence="1">Belongs to the PI3/PI4-kinase family.</text>
</comment>
<dbReference type="GO" id="GO:0006281">
    <property type="term" value="P:DNA repair"/>
    <property type="evidence" value="ECO:0007669"/>
    <property type="project" value="UniProtKB-KW"/>
</dbReference>
<comment type="caution">
    <text evidence="10">The sequence shown here is derived from an EMBL/GenBank/DDBJ whole genome shotgun (WGS) entry which is preliminary data.</text>
</comment>
<dbReference type="Pfam" id="PF02260">
    <property type="entry name" value="FATC"/>
    <property type="match status" value="1"/>
</dbReference>
<evidence type="ECO:0000256" key="6">
    <source>
        <dbReference type="ARBA" id="ARBA00022840"/>
    </source>
</evidence>
<dbReference type="InterPro" id="IPR003152">
    <property type="entry name" value="FATC_dom"/>
</dbReference>
<dbReference type="PROSITE" id="PS51190">
    <property type="entry name" value="FATC"/>
    <property type="match status" value="1"/>
</dbReference>
<dbReference type="SMART" id="SM01343">
    <property type="entry name" value="FATC"/>
    <property type="match status" value="1"/>
</dbReference>
<dbReference type="SMART" id="SM00146">
    <property type="entry name" value="PI3Kc"/>
    <property type="match status" value="1"/>
</dbReference>
<keyword evidence="3" id="KW-0808">Transferase</keyword>
<sequence length="3500" mass="403111">MKDCFQALCFDWIKNKCSVFVRKAAAETFRNSIEKFNLDKAQLNDFLTHYYESYSKYYTAKEGYVLYIVIGSIAKFCYNIVDNLSKHVSFIFKNLIADLRNQHEEKSEKQSEEVKIYMDCISNLLLNFTPFDDSEKNEIYFRQYYEYIQLLCEPQKAQKTFRNKAINTLFVHMEKFSMFILNDHKKWHTLFITILEEKENYIVLNVLGKFYQQIAENVCKIHNEEIFTYFKDYFTNQLSKENLLSIELQLTVSGIGDFIPAFNKYTPLEVPKLYQILSIKASNYHLKSINDTEYFQELSSYTETLAKILVYSENVFYQQIYVIAELCGHLIKKFYQLCALNKNNVLNSIHNTFLHISKLKQNHQNEYFKHFLKEAILWSCSHTLLIDVDVLQELQNLSEPPTCHKNYLPLWYSIFDIENKTMQPINYTLIEEFIAVVIHFIEKLNLNLKTQDCDDLVGTLVSQKAENGIDFRFFINLVDLCKDVYEKIEVDLLQDHIDGLLVNFIQFSYKNPLISGFYKLIEVIFKKCDTSIDISKILSRSTYESTSRYLLDTLKLVHSFPGELQFSCVSLILSAPVALIENYIKDTVQLFEVAFKMGLNDYSLALCALNALENWIKKVDFSESFLKLIVNHTEPYFLISEITNDKLQSLNYSVTESNQTLKEVQKKILLFYGLIDSSIRIDFIHEKSMQTNATWTKKQALPSEIVLPDTSLEVYLDRLLPRIVLLTSCEDHKTKIAACELLHASISLFLGKNILFKCFDDRLCSVVLKLSCDSDEAIKSIYYLLSIQLAHYFSSRLAKDSCASDVFVDSLFNGLSEEFDVGYRDHCSLYLKEFTLWSMKQSTESELFDLQKVVERITGLAGQPSRKRVVAAAVAFNQLHNVLQENSNLVSNYWLDFFYVFVKNLGDFDNAHIKSALDHVVNLVKKRSKFFSEKCARRKKPVEFTDETLPSAQPCNFGLNTGISEVSEKLTSSLKNLFDKMKRYSNCVVAHCCKEFIQFINTYCSKLLNVRDIYDKNEDTFICHQFIHGLIILKDCRFLDFEAQTTFKSGLLQSTILEIFELAKSPFLDMNTCTKFDHNVLEYFRMFIKFSLISYETAAVELLIGTINNDLILDKPSGLQISHGNYFLELYKNLIFDYFLMSPKQTISIIEDNLSESPDKIFDLIEKWLQHAEKLKASSNAEKLSDAVCERCKSLHRLSSASHVRRDALFRINKLAIGLTIDPRRALKLSNGAPSDLSKWIMDELVQSGNFETKSEILQTFLIYLCSVDEENPELELILRQLRDNDYMVWLEKLKNDDLARHRASAYLKIMLEALASTKSPLIFRVLMSYLAGASSLFGIKNLREVLRLFYTDRDETTAFQSLVHVYESFLNFKQSQERWDILREFLLPSIEFNSPRVVLKFYEDKCNEMLSHVSARPQNMSNEQDRIRTMISMTGCYNLFELMLVKFDLPTLEFGVPAKPLNRLLVQHSVQIRQLSASNDREKEATRLLLCAALNCCTAIVCLRKDEKFYKFVFADKLIWDKIVDSDRVYGSSRPSSRQLQGERRKLVNIRRGADAAAASERSGFISQQASLAGLSLLENVHAYDLNDARLVSAVSSTADQRLSMSFESDELNEHECMPMLSGLVIDLFNSRVAKLPQPTDDVSEERMPEWLRALRLGLSACRSNNARLFLLRLLANAKGAFLPYMACLHLALLDLLGNYLATSRRIHRLVRDAVVMLVEAAHRPQDSKSLESARKLIELLLKRSPDDQLLLYEYNLELIEALYAHWGVGTFPRLDFLVQLAKDDPDLGVRALALLLRVDPSVWSRLRGVQLLRDHVSLVLQNRWTELETGPLLLQGFEALGYQLRSTDDVQATQLNWLESLLRDIQRRNVDRAARCAIALYRSWANEELAGGLASSYACPRNAKISDSRRADCLELLLLRLEHGMEASPAIEALERSLVDRWLGCDLAALKLLRNLLQNPFGAISALDASMMKAKTRLDSNHDVAVRLAALECFVAGAELMPQVCLPILVEQLGDETLPPQLLSVILEYWSKLYDKSGVEFIIQLLELLSRHAPRFGATRTLVLVILSMTSKARDASKPMCRQALVEGARFEKYEVPRSLRRSGASARRGLGSIAPLFVPSLVSQLYREQALSATLPTHASLRVLATQNVDIGTSFTTQFENRNVVPEPSQNQLSRREPAAQSRAKPLGSVVELQRRYRIGEYPDVELSYESYATCLRQVIVRDRAFCQNLAVELLLAVAEVLKRPSQNSVESATSGLWDRFVSAALQLQRDRAFSDLAPVLLEIGLRTSEDRLLEFENVAKSCLRSDEPKHLGLLSLERIAERLEEKDQPEQNEPPANKRPRVQNIDRDVWLRLSSTLKSLGQSNVADNLTAHGDWAPQYLREAALASIAEDWLEARKAYEKAREIELEPLVQEHCFDGMIDSLVRLSDWPRAIRCIDERVGLRETWKQESQEAKLLLPRLLLAQLMSAIDDNVNGRSRQSLANQIESSIERDRLLRYMSEYGEELSILHVCDDDAQAGATRITSCLDLTRARWLRISPLLEYPRIESHLKLCRLRDIDAFLAAYQAGDCEEAVFKLIAYWRRCCPASEKHSQLGNASRITQYRQLFVNQLYHKLEDDVESEDCCKQDLLLTNIDLQLSASNLAIQLKNKSVAKKHFGFVEKLIDSCSKKDQFGGNRRFQQLTEEFELSASRFKFMCAQSEKRLEKSCSYYIKSWMIVKDLLAKSYESNTVPKESRYHLANISSALRRVVQKYPSVSDMLISDNFVAECLNVSDAGQVPAALERYAFDNLKFVCESGASESFALFGKYCYELLQSRSDHHDEIRKYFVSSILQGMSFGCLASAHYFPCLLKIAHETDCEQAESFNELYQLFVTGVEKVPSWLFLNWRSQLMSFVVDDRLSNLILPLMQRLIDDYPNALVYSFWQSFKLVPELANRSEIQRMHNQLMSNESMKSFIEAICRVCLPENFLIHHLRTVCESSPENFSHCFEAAFYEISPTRSRATGLLFDQMLTDFRQDIDELRCSNYHNYKERFAELEAKLRKSKVNRLRKKQSLQLVELSSYFGNFSDYDIEVPGQYKPDRKPMPRYHAKIARFDRYVTLMESQFNPCKINIIGSDFKTYSFLIKFGEDLRQDQRLQQIFTITNKSLLNDLRCRERHLKINTYEVLPITNDLGLIQWIDNAKTIKEFINFSAFSDSRKLEEASWHYKNWIDRANTTKIHSNPYKAAMLKYSDEETRAKMMLILKSLDVDYLRKTFFFLSDSLECFLTLRDNFVTSYASMCLVHWLTGIGDRHLENTMICVKTGQCFGIDFGLAFGAGIDQIVPELVPFRLTPQIQNFLKPYLQHGNFDISMCNVLRALRKERAPILACLDVFIHEPFDWRIRLNKAMKEKYNQETRVKWLPASKIDVVKKKLAGCNPSKIMLEELKCSHFGNCDENNEKGLFQRYQSVILGTNDIATNPASYMEEDILTAEQQVNALIKQARDFNALGRMYVGWQPFL</sequence>
<dbReference type="GO" id="GO:0005524">
    <property type="term" value="F:ATP binding"/>
    <property type="evidence" value="ECO:0007669"/>
    <property type="project" value="UniProtKB-KW"/>
</dbReference>
<dbReference type="Pfam" id="PF00454">
    <property type="entry name" value="PI3_PI4_kinase"/>
    <property type="match status" value="1"/>
</dbReference>
<evidence type="ECO:0000259" key="8">
    <source>
        <dbReference type="PROSITE" id="PS50290"/>
    </source>
</evidence>
<dbReference type="EC" id="2.7.11.1" evidence="2"/>
<dbReference type="SMART" id="SM01344">
    <property type="entry name" value="NUC194"/>
    <property type="match status" value="1"/>
</dbReference>
<keyword evidence="5" id="KW-0418">Kinase</keyword>
<feature type="domain" description="PI3K/PI4K catalytic" evidence="8">
    <location>
        <begin position="3096"/>
        <end position="3423"/>
    </location>
</feature>
<dbReference type="Pfam" id="PF20502">
    <property type="entry name" value="DNAPKcs_CC1-2"/>
    <property type="match status" value="1"/>
</dbReference>
<evidence type="ECO:0000256" key="4">
    <source>
        <dbReference type="ARBA" id="ARBA00022741"/>
    </source>
</evidence>
<proteinExistence type="inferred from homology"/>
<keyword evidence="7" id="KW-0227">DNA damage</keyword>
<protein>
    <recommendedName>
        <fullName evidence="2">non-specific serine/threonine protein kinase</fullName>
        <ecNumber evidence="2">2.7.11.1</ecNumber>
    </recommendedName>
</protein>
<evidence type="ECO:0000256" key="2">
    <source>
        <dbReference type="ARBA" id="ARBA00012513"/>
    </source>
</evidence>
<dbReference type="InterPro" id="IPR050517">
    <property type="entry name" value="DDR_Repair_Kinase"/>
</dbReference>
<keyword evidence="7" id="KW-0234">DNA repair</keyword>
<name>A0ABD2W9S2_9HYME</name>
<dbReference type="PANTHER" id="PTHR11139:SF68">
    <property type="entry name" value="DNA-DEPENDENT PROTEIN KINASE CATALYTIC SUBUNIT"/>
    <property type="match status" value="1"/>
</dbReference>
<dbReference type="InterPro" id="IPR018936">
    <property type="entry name" value="PI3/4_kinase_CS"/>
</dbReference>
<dbReference type="CDD" id="cd05172">
    <property type="entry name" value="PIKKc_DNA-PK"/>
    <property type="match status" value="1"/>
</dbReference>
<dbReference type="InterPro" id="IPR012582">
    <property type="entry name" value="DNAPKcs_CC3"/>
</dbReference>
<dbReference type="InterPro" id="IPR011009">
    <property type="entry name" value="Kinase-like_dom_sf"/>
</dbReference>
<feature type="domain" description="FATC" evidence="9">
    <location>
        <begin position="3468"/>
        <end position="3500"/>
    </location>
</feature>
<dbReference type="Pfam" id="PF20500">
    <property type="entry name" value="DNA-PKcs_N"/>
    <property type="match status" value="1"/>
</dbReference>
<dbReference type="Gene3D" id="3.30.1010.10">
    <property type="entry name" value="Phosphatidylinositol 3-kinase Catalytic Subunit, Chain A, domain 4"/>
    <property type="match status" value="1"/>
</dbReference>
<dbReference type="InterPro" id="IPR037706">
    <property type="entry name" value="DNA-PK_dom"/>
</dbReference>
<evidence type="ECO:0000256" key="5">
    <source>
        <dbReference type="ARBA" id="ARBA00022777"/>
    </source>
</evidence>
<evidence type="ECO:0000313" key="11">
    <source>
        <dbReference type="Proteomes" id="UP001627154"/>
    </source>
</evidence>
<dbReference type="PROSITE" id="PS50290">
    <property type="entry name" value="PI3_4_KINASE_3"/>
    <property type="match status" value="1"/>
</dbReference>
<dbReference type="InterPro" id="IPR016024">
    <property type="entry name" value="ARM-type_fold"/>
</dbReference>
<evidence type="ECO:0000313" key="10">
    <source>
        <dbReference type="EMBL" id="KAL3389449.1"/>
    </source>
</evidence>
<dbReference type="InterPro" id="IPR036940">
    <property type="entry name" value="PI3/4_kinase_cat_sf"/>
</dbReference>
<evidence type="ECO:0000259" key="9">
    <source>
        <dbReference type="PROSITE" id="PS51190"/>
    </source>
</evidence>
<keyword evidence="4" id="KW-0547">Nucleotide-binding</keyword>
<dbReference type="PANTHER" id="PTHR11139">
    <property type="entry name" value="ATAXIA TELANGIECTASIA MUTATED ATM -RELATED"/>
    <property type="match status" value="1"/>
</dbReference>
<dbReference type="InterPro" id="IPR046804">
    <property type="entry name" value="DNA-PKcs_N"/>
</dbReference>
<evidence type="ECO:0000256" key="3">
    <source>
        <dbReference type="ARBA" id="ARBA00022679"/>
    </source>
</evidence>
<dbReference type="SUPFAM" id="SSF56112">
    <property type="entry name" value="Protein kinase-like (PK-like)"/>
    <property type="match status" value="1"/>
</dbReference>
<dbReference type="InterPro" id="IPR000403">
    <property type="entry name" value="PI3/4_kinase_cat_dom"/>
</dbReference>
<dbReference type="PROSITE" id="PS00915">
    <property type="entry name" value="PI3_4_KINASE_1"/>
    <property type="match status" value="1"/>
</dbReference>
<dbReference type="Proteomes" id="UP001627154">
    <property type="component" value="Unassembled WGS sequence"/>
</dbReference>
<dbReference type="Gene3D" id="1.10.1070.11">
    <property type="entry name" value="Phosphatidylinositol 3-/4-kinase, catalytic domain"/>
    <property type="match status" value="1"/>
</dbReference>
<evidence type="ECO:0000256" key="7">
    <source>
        <dbReference type="ARBA" id="ARBA00023204"/>
    </source>
</evidence>
<evidence type="ECO:0000256" key="1">
    <source>
        <dbReference type="ARBA" id="ARBA00011031"/>
    </source>
</evidence>
<reference evidence="10 11" key="1">
    <citation type="journal article" date="2024" name="bioRxiv">
        <title>A reference genome for Trichogramma kaykai: A tiny desert-dwelling parasitoid wasp with competing sex-ratio distorters.</title>
        <authorList>
            <person name="Culotta J."/>
            <person name="Lindsey A.R."/>
        </authorList>
    </citation>
    <scope>NUCLEOTIDE SEQUENCE [LARGE SCALE GENOMIC DNA]</scope>
    <source>
        <strain evidence="10 11">KSX58</strain>
    </source>
</reference>
<organism evidence="10 11">
    <name type="scientific">Trichogramma kaykai</name>
    <dbReference type="NCBI Taxonomy" id="54128"/>
    <lineage>
        <taxon>Eukaryota</taxon>
        <taxon>Metazoa</taxon>
        <taxon>Ecdysozoa</taxon>
        <taxon>Arthropoda</taxon>
        <taxon>Hexapoda</taxon>
        <taxon>Insecta</taxon>
        <taxon>Pterygota</taxon>
        <taxon>Neoptera</taxon>
        <taxon>Endopterygota</taxon>
        <taxon>Hymenoptera</taxon>
        <taxon>Apocrita</taxon>
        <taxon>Proctotrupomorpha</taxon>
        <taxon>Chalcidoidea</taxon>
        <taxon>Trichogrammatidae</taxon>
        <taxon>Trichogramma</taxon>
    </lineage>
</organism>
<dbReference type="GO" id="GO:0004674">
    <property type="term" value="F:protein serine/threonine kinase activity"/>
    <property type="evidence" value="ECO:0007669"/>
    <property type="project" value="UniProtKB-EC"/>
</dbReference>
<accession>A0ABD2W9S2</accession>
<dbReference type="EMBL" id="JBJJXI010000123">
    <property type="protein sequence ID" value="KAL3389449.1"/>
    <property type="molecule type" value="Genomic_DNA"/>
</dbReference>
<dbReference type="SUPFAM" id="SSF48371">
    <property type="entry name" value="ARM repeat"/>
    <property type="match status" value="2"/>
</dbReference>
<dbReference type="InterPro" id="IPR046803">
    <property type="entry name" value="DNAPKcs_CC1-2"/>
</dbReference>
<dbReference type="Pfam" id="PF08163">
    <property type="entry name" value="DNAPKcs_CC3"/>
    <property type="match status" value="1"/>
</dbReference>
<keyword evidence="11" id="KW-1185">Reference proteome</keyword>
<gene>
    <name evidence="10" type="ORF">TKK_015666</name>
</gene>